<name>A0A7R8ZJ65_9CRUS</name>
<dbReference type="PANTHER" id="PTHR11219:SF69">
    <property type="entry name" value="TENEURIN-A"/>
    <property type="match status" value="1"/>
</dbReference>
<evidence type="ECO:0000259" key="8">
    <source>
        <dbReference type="Pfam" id="PF25021"/>
    </source>
</evidence>
<keyword evidence="5" id="KW-1015">Disulfide bond</keyword>
<protein>
    <recommendedName>
        <fullName evidence="11">Tox-GHH domain-containing protein</fullName>
    </recommendedName>
</protein>
<dbReference type="Pfam" id="PF25021">
    <property type="entry name" value="TEN_NHL"/>
    <property type="match status" value="1"/>
</dbReference>
<evidence type="ECO:0000259" key="6">
    <source>
        <dbReference type="Pfam" id="PF15636"/>
    </source>
</evidence>
<keyword evidence="3" id="KW-0245">EGF-like domain</keyword>
<dbReference type="InterPro" id="IPR006530">
    <property type="entry name" value="YD"/>
</dbReference>
<gene>
    <name evidence="10" type="ORF">CTOB1V02_LOCUS4467</name>
</gene>
<evidence type="ECO:0000259" key="7">
    <source>
        <dbReference type="Pfam" id="PF24329"/>
    </source>
</evidence>
<evidence type="ECO:0000259" key="9">
    <source>
        <dbReference type="Pfam" id="PF25023"/>
    </source>
</evidence>
<accession>A0A7R8ZJ65</accession>
<dbReference type="Pfam" id="PF15636">
    <property type="entry name" value="Tox-GHH"/>
    <property type="match status" value="1"/>
</dbReference>
<evidence type="ECO:0000256" key="1">
    <source>
        <dbReference type="ARBA" id="ARBA00004236"/>
    </source>
</evidence>
<feature type="domain" description="Teneurin NHL" evidence="8">
    <location>
        <begin position="280"/>
        <end position="640"/>
    </location>
</feature>
<feature type="domain" description="Tox-GHH" evidence="6">
    <location>
        <begin position="1790"/>
        <end position="1867"/>
    </location>
</feature>
<evidence type="ECO:0008006" key="11">
    <source>
        <dbReference type="Google" id="ProtNLM"/>
    </source>
</evidence>
<evidence type="ECO:0000313" key="10">
    <source>
        <dbReference type="EMBL" id="CAD7226549.1"/>
    </source>
</evidence>
<dbReference type="GO" id="GO:0008045">
    <property type="term" value="P:motor neuron axon guidance"/>
    <property type="evidence" value="ECO:0007669"/>
    <property type="project" value="TreeGrafter"/>
</dbReference>
<proteinExistence type="predicted"/>
<dbReference type="GO" id="GO:0005886">
    <property type="term" value="C:plasma membrane"/>
    <property type="evidence" value="ECO:0007669"/>
    <property type="project" value="UniProtKB-SubCell"/>
</dbReference>
<dbReference type="SUPFAM" id="SSF63829">
    <property type="entry name" value="Calcium-dependent phosphotriesterase"/>
    <property type="match status" value="1"/>
</dbReference>
<evidence type="ECO:0000256" key="2">
    <source>
        <dbReference type="ARBA" id="ARBA00022475"/>
    </source>
</evidence>
<organism evidence="10">
    <name type="scientific">Cyprideis torosa</name>
    <dbReference type="NCBI Taxonomy" id="163714"/>
    <lineage>
        <taxon>Eukaryota</taxon>
        <taxon>Metazoa</taxon>
        <taxon>Ecdysozoa</taxon>
        <taxon>Arthropoda</taxon>
        <taxon>Crustacea</taxon>
        <taxon>Oligostraca</taxon>
        <taxon>Ostracoda</taxon>
        <taxon>Podocopa</taxon>
        <taxon>Podocopida</taxon>
        <taxon>Cytherocopina</taxon>
        <taxon>Cytheroidea</taxon>
        <taxon>Cytherideidae</taxon>
        <taxon>Cyprideis</taxon>
    </lineage>
</organism>
<feature type="domain" description="Teneurin-like YD-shell" evidence="9">
    <location>
        <begin position="654"/>
        <end position="1561"/>
    </location>
</feature>
<keyword evidence="2" id="KW-1003">Cell membrane</keyword>
<evidence type="ECO:0000256" key="5">
    <source>
        <dbReference type="ARBA" id="ARBA00023157"/>
    </source>
</evidence>
<dbReference type="InterPro" id="IPR056822">
    <property type="entry name" value="TEN_NHL"/>
</dbReference>
<reference evidence="10" key="1">
    <citation type="submission" date="2020-11" db="EMBL/GenBank/DDBJ databases">
        <authorList>
            <person name="Tran Van P."/>
        </authorList>
    </citation>
    <scope>NUCLEOTIDE SEQUENCE</scope>
</reference>
<dbReference type="InterPro" id="IPR056823">
    <property type="entry name" value="TEN-like_YD-shell"/>
</dbReference>
<sequence length="1873" mass="210370">MMVNGGTSVNFQIQRIPFLHMLKLVPVPPNEIVVIPNIVMRTAKDSGVAEQTGASDLGSLCQAHSFDTPFPLVVSSWRHQLVGGMAEKTMIWEEMQVLQDSISIPGTDLNLVYSSSQADGYKSKLWIQMTGPVIPKGLLLIRLRIILEGVLTEKIFESEEGLTYTFAWNKRNAYQQKVYGWAVAKVSVGYECENCARLRRLNMYLFFKVSVGYEYENCAEPVWVTQSSRLYGFHMGISNIGNWNLNVHHRYNFHDGKLSVNSCTLQLGDGTIVHLADGSPVVSLAVGSGTRRPLDCPPTDPRCEGKARDIPLLAPTAIAGGRDGNVFLGDFNLIRKIDSQGKVKTIFQLHSSRKSFQYYMAVSPVTGELYISDPEQFVVLRLRNSGEDSDAGGPAMEDHVAGTPKRKCASIDPVKCGDGGPARKAQLQEPRGIAFGGDGTLFLADGSVIRRISPEGMISSIVGKFNNKERKISVPCSGAQPSDQVMLNAPEFLAVSPLDQHLYFTDDSAVFEVTSDGRVRLVMGQASGCSPAPPLKWKIMGMGIKPDGSILLAGRENGRGSFVRMRLSTGEEREVIRLPSCPPCAKGVSTACKVCEESRHKAWQHSPSHLASHVEFASLSALTVAMDGRTMLADDDLLRVFEMTAYIPGADEENNYWIPYPPRHQVYIFSQYGHHMFTKDLITGRIIYSFLYNVNTSYGKLLKVTDASGNKVEFIRDYLYQVNSIETTDGSKYKVQVSRLGTLKTLTLEDDRKIQLGYLGETGLLISCATTGAHHVYEYDSVGRLIEATGPTGNTLRLAKDERSLDGALETTVIGNNLEGGPRQVVRLDRNDIAGISTEEEFSYYMAFARNRSFFYESDKDVRIQGSSSHTFPVVAVALESQVFSVPAWRQIDTGLGLTSRLDFKWEVARNEERDVEKISRGIQLNGVDVLSVEYDRGTRTETWRDGADEAIFSMAFNVSGEIDRILPRSPSKTPASQPLVPITFIRDPVGRVVKWQWGKMERRLTRDPRGRITEVVGPLGIQPTVFEYGHLGNQPLSVTLPSGRKYKFIYDATQGLRTIVSPSRAVHRFFLEPSLGFFRFGYSPPGVSEYFMDYYDDFGRITARALPGNGGQEILRFDQANRLKHRVHGGGKVSFEYQRGLLARVLQEERDMESVTKFGYRGGLLEDIKIDFSARSSLSDAKFSYEWGEGFELQRISGRIGGQRIPEVVFSYDRITGALDRIGDFAVHRSANGSITYTDGSATITVTGDSYGREVQRVIRIRNRVVLEVNTRYAPSTNQIAEADIRNMNAALGAPQKSSTNYTYDPDGQLVNVDSRDNWRFTYDKGGNLASLHLKDTAVNMEIKDDRLAKFGQGQYKYDVRGFVVENAARDLFHYDGRGLLVLATHPGRHEIKLEYDHLRRLISRKDSLGNITQFFYTDPRHPQRLTHIFQPRENKLMSLTHDYEGRVLSVNVDRRKYYLQTDHCGTPLKVFNSNGELVREITRSPYGKIMWDTNSRFTLPIDFCGGILEPLTEFIHMSNGRIYDPVIGQWMTPNWREALQFIQEPARFHVYRFNGNDPVNYDRELTPPKDRREVLSFLGYNINRLIQSDVPLLNLAWDPEEIRNPLISDFISGAVPMSGLEKEFEQTSLGLSQLRDGSHFSLTSKSTGQPKDEWQPKVTLLKSPLGEGVLVSRSTEERTVVRGSIGASEIHLDVFTSILNETFFLDLVTTAPGPSQSSPFPVFHFVKPSLIPFSDDLKQLKRLGRDVRVTSDRKNKEHPTADLSVTTERLMLLIHYGLQTTEEVSHYKHKMVKSARRAGSQEAWEHERRALKAGLTTQGISHKWSEKEIDEILRNGQISAYDFGFLQDPKEFPELIQDPFNVKFHRKRSKG</sequence>
<dbReference type="PANTHER" id="PTHR11219">
    <property type="entry name" value="TENEURIN AND N-ACETYLGLUCOSAMINE-1-PHOSPHODIESTER ALPHA-N-ACETYLGLUCOSAMINIDASE"/>
    <property type="match status" value="1"/>
</dbReference>
<dbReference type="Gene3D" id="2.120.10.30">
    <property type="entry name" value="TolB, C-terminal domain"/>
    <property type="match status" value="1"/>
</dbReference>
<evidence type="ECO:0000256" key="4">
    <source>
        <dbReference type="ARBA" id="ARBA00022737"/>
    </source>
</evidence>
<keyword evidence="2" id="KW-0472">Membrane</keyword>
<evidence type="ECO:0000256" key="3">
    <source>
        <dbReference type="ARBA" id="ARBA00022536"/>
    </source>
</evidence>
<dbReference type="EMBL" id="OB660858">
    <property type="protein sequence ID" value="CAD7226549.1"/>
    <property type="molecule type" value="Genomic_DNA"/>
</dbReference>
<dbReference type="InterPro" id="IPR057627">
    <property type="entry name" value="FN-plug_TEN1-4"/>
</dbReference>
<keyword evidence="4" id="KW-0677">Repeat</keyword>
<dbReference type="OrthoDB" id="442731at2759"/>
<dbReference type="InterPro" id="IPR011042">
    <property type="entry name" value="6-blade_b-propeller_TolB-like"/>
</dbReference>
<dbReference type="InterPro" id="IPR028916">
    <property type="entry name" value="Tox-GHH_dom"/>
</dbReference>
<comment type="subcellular location">
    <subcellularLocation>
        <location evidence="1">Cell membrane</location>
    </subcellularLocation>
</comment>
<feature type="domain" description="Teneurin 1-4-like FN-plug" evidence="7">
    <location>
        <begin position="125"/>
        <end position="198"/>
    </location>
</feature>
<dbReference type="Pfam" id="PF25023">
    <property type="entry name" value="TEN_YD-shell"/>
    <property type="match status" value="1"/>
</dbReference>
<dbReference type="NCBIfam" id="TIGR01643">
    <property type="entry name" value="YD_repeat_2x"/>
    <property type="match status" value="1"/>
</dbReference>
<dbReference type="InterPro" id="IPR051216">
    <property type="entry name" value="Teneurin"/>
</dbReference>
<dbReference type="Gene3D" id="2.180.10.10">
    <property type="entry name" value="RHS repeat-associated core"/>
    <property type="match status" value="2"/>
</dbReference>
<dbReference type="Pfam" id="PF24329">
    <property type="entry name" value="FN-plug_TEN1-4"/>
    <property type="match status" value="1"/>
</dbReference>